<dbReference type="Proteomes" id="UP000475037">
    <property type="component" value="Unassembled WGS sequence"/>
</dbReference>
<evidence type="ECO:0000256" key="3">
    <source>
        <dbReference type="ARBA" id="ARBA00022692"/>
    </source>
</evidence>
<name>A0A6G1A7A1_CROCR</name>
<feature type="transmembrane region" description="Helical" evidence="9">
    <location>
        <begin position="119"/>
        <end position="144"/>
    </location>
</feature>
<keyword evidence="8" id="KW-0807">Transducer</keyword>
<feature type="non-terminal residue" evidence="11">
    <location>
        <position position="1"/>
    </location>
</feature>
<dbReference type="CDD" id="cd15230">
    <property type="entry name" value="7tmA_OR5-like"/>
    <property type="match status" value="1"/>
</dbReference>
<dbReference type="InterPro" id="IPR017452">
    <property type="entry name" value="GPCR_Rhodpsn_7TM"/>
</dbReference>
<evidence type="ECO:0000313" key="11">
    <source>
        <dbReference type="EMBL" id="KAF0871688.1"/>
    </source>
</evidence>
<keyword evidence="7" id="KW-0675">Receptor</keyword>
<feature type="transmembrane region" description="Helical" evidence="9">
    <location>
        <begin position="25"/>
        <end position="46"/>
    </location>
</feature>
<evidence type="ECO:0000256" key="4">
    <source>
        <dbReference type="ARBA" id="ARBA00022989"/>
    </source>
</evidence>
<dbReference type="PRINTS" id="PR00237">
    <property type="entry name" value="GPCRRHODOPSN"/>
</dbReference>
<dbReference type="PROSITE" id="PS50262">
    <property type="entry name" value="G_PROTEIN_RECEP_F1_2"/>
    <property type="match status" value="1"/>
</dbReference>
<accession>A0A6G1A7A1</accession>
<dbReference type="GO" id="GO:0016020">
    <property type="term" value="C:membrane"/>
    <property type="evidence" value="ECO:0007669"/>
    <property type="project" value="UniProtKB-SubCell"/>
</dbReference>
<keyword evidence="5" id="KW-0297">G-protein coupled receptor</keyword>
<dbReference type="PRINTS" id="PR00245">
    <property type="entry name" value="OLFACTORYR"/>
</dbReference>
<protein>
    <submittedName>
        <fullName evidence="11">OR9I1 protein</fullName>
    </submittedName>
</protein>
<dbReference type="PANTHER" id="PTHR48018">
    <property type="entry name" value="OLFACTORY RECEPTOR"/>
    <property type="match status" value="1"/>
</dbReference>
<dbReference type="EMBL" id="VOAJ01009564">
    <property type="protein sequence ID" value="KAF0871688.1"/>
    <property type="molecule type" value="Genomic_DNA"/>
</dbReference>
<sequence>KNNITTVTEFILMGFTDYHMLEVPLFLMFLIFYIITLLGNVGMIILIQVDIQLHTPMYFFLSHLALLDACYASQRPSVLESLIPFFSSGHLLNIEAMAPKNLTAVTEFILVGFTDHPELVVPLFLMFLIFYIVALLGNVGMIILIQMDVQLHTPMYFFLSHLALLDACYASVITPQILATLATSKTAISFGQCVTQFFFFTVCAGTECFLLAAMAYDRLVAISNPLRYNLAMTPNTCRGLLAAAYVCGVSGAILRTKYTFTLSFCDHNQINFFFCDLPPLLKLACNGMTQSATVILFFAKFMFLANVMIILVSYALIIRAILRVKSAGGRAKTFSTCTSHLTTVVLFFGTLAFMYQRSQSDQSPEEDKIVSVFYTIIIPMLNPLIYSLRNKDVKAAFRKLIGKIQFPK</sequence>
<dbReference type="Gene3D" id="1.20.1070.10">
    <property type="entry name" value="Rhodopsin 7-helix transmembrane proteins"/>
    <property type="match status" value="2"/>
</dbReference>
<reference evidence="11 12" key="1">
    <citation type="submission" date="2019-11" db="EMBL/GenBank/DDBJ databases">
        <authorList>
            <person name="Yang C."/>
            <person name="Li F."/>
        </authorList>
    </citation>
    <scope>NUCLEOTIDE SEQUENCE [LARGE SCALE GENOMIC DNA]</scope>
    <source>
        <strain evidence="11">KB4526</strain>
        <tissue evidence="11">Muscle</tissue>
    </source>
</reference>
<evidence type="ECO:0000259" key="10">
    <source>
        <dbReference type="PROSITE" id="PS50262"/>
    </source>
</evidence>
<feature type="transmembrane region" description="Helical" evidence="9">
    <location>
        <begin position="156"/>
        <end position="177"/>
    </location>
</feature>
<dbReference type="Pfam" id="PF13853">
    <property type="entry name" value="7tm_4"/>
    <property type="match status" value="2"/>
</dbReference>
<evidence type="ECO:0000256" key="9">
    <source>
        <dbReference type="SAM" id="Phobius"/>
    </source>
</evidence>
<gene>
    <name evidence="11" type="primary">Or9i1</name>
    <name evidence="11" type="ORF">FOF47_R22910</name>
</gene>
<dbReference type="InterPro" id="IPR000276">
    <property type="entry name" value="GPCR_Rhodpsn"/>
</dbReference>
<comment type="caution">
    <text evidence="11">The sequence shown here is derived from an EMBL/GenBank/DDBJ whole genome shotgun (WGS) entry which is preliminary data.</text>
</comment>
<dbReference type="FunFam" id="1.20.1070.10:FF:000003">
    <property type="entry name" value="Olfactory receptor"/>
    <property type="match status" value="1"/>
</dbReference>
<keyword evidence="12" id="KW-1185">Reference proteome</keyword>
<dbReference type="GO" id="GO:0004984">
    <property type="term" value="F:olfactory receptor activity"/>
    <property type="evidence" value="ECO:0007669"/>
    <property type="project" value="InterPro"/>
</dbReference>
<evidence type="ECO:0000313" key="12">
    <source>
        <dbReference type="Proteomes" id="UP000475037"/>
    </source>
</evidence>
<keyword evidence="3 9" id="KW-0812">Transmembrane</keyword>
<feature type="transmembrane region" description="Helical" evidence="9">
    <location>
        <begin position="368"/>
        <end position="388"/>
    </location>
</feature>
<comment type="subcellular location">
    <subcellularLocation>
        <location evidence="2">Membrane</location>
        <topology evidence="2">Multi-pass membrane protein</topology>
    </subcellularLocation>
</comment>
<evidence type="ECO:0000256" key="8">
    <source>
        <dbReference type="ARBA" id="ARBA00023224"/>
    </source>
</evidence>
<evidence type="ECO:0000256" key="6">
    <source>
        <dbReference type="ARBA" id="ARBA00023136"/>
    </source>
</evidence>
<evidence type="ECO:0000256" key="2">
    <source>
        <dbReference type="ARBA" id="ARBA00004141"/>
    </source>
</evidence>
<dbReference type="AlphaFoldDB" id="A0A6G1A7A1"/>
<evidence type="ECO:0000256" key="7">
    <source>
        <dbReference type="ARBA" id="ARBA00023170"/>
    </source>
</evidence>
<proteinExistence type="predicted"/>
<dbReference type="SUPFAM" id="SSF81321">
    <property type="entry name" value="Family A G protein-coupled receptor-like"/>
    <property type="match status" value="2"/>
</dbReference>
<evidence type="ECO:0000256" key="5">
    <source>
        <dbReference type="ARBA" id="ARBA00023040"/>
    </source>
</evidence>
<comment type="function">
    <text evidence="1">Putative odorant or sperm cell receptor.</text>
</comment>
<feature type="transmembrane region" description="Helical" evidence="9">
    <location>
        <begin position="237"/>
        <end position="254"/>
    </location>
</feature>
<feature type="transmembrane region" description="Helical" evidence="9">
    <location>
        <begin position="301"/>
        <end position="322"/>
    </location>
</feature>
<dbReference type="InterPro" id="IPR000725">
    <property type="entry name" value="Olfact_rcpt"/>
</dbReference>
<dbReference type="GO" id="GO:0004930">
    <property type="term" value="F:G protein-coupled receptor activity"/>
    <property type="evidence" value="ECO:0007669"/>
    <property type="project" value="UniProtKB-KW"/>
</dbReference>
<feature type="domain" description="G-protein coupled receptors family 1 profile" evidence="10">
    <location>
        <begin position="137"/>
        <end position="386"/>
    </location>
</feature>
<organism evidence="11 12">
    <name type="scientific">Crocuta crocuta</name>
    <name type="common">Spotted hyena</name>
    <dbReference type="NCBI Taxonomy" id="9678"/>
    <lineage>
        <taxon>Eukaryota</taxon>
        <taxon>Metazoa</taxon>
        <taxon>Chordata</taxon>
        <taxon>Craniata</taxon>
        <taxon>Vertebrata</taxon>
        <taxon>Euteleostomi</taxon>
        <taxon>Mammalia</taxon>
        <taxon>Eutheria</taxon>
        <taxon>Laurasiatheria</taxon>
        <taxon>Carnivora</taxon>
        <taxon>Feliformia</taxon>
        <taxon>Hyaenidae</taxon>
        <taxon>Crocuta</taxon>
    </lineage>
</organism>
<keyword evidence="4 9" id="KW-1133">Transmembrane helix</keyword>
<feature type="transmembrane region" description="Helical" evidence="9">
    <location>
        <begin position="334"/>
        <end position="356"/>
    </location>
</feature>
<feature type="non-terminal residue" evidence="11">
    <location>
        <position position="408"/>
    </location>
</feature>
<feature type="transmembrane region" description="Helical" evidence="9">
    <location>
        <begin position="197"/>
        <end position="216"/>
    </location>
</feature>
<keyword evidence="6 9" id="KW-0472">Membrane</keyword>
<evidence type="ECO:0000256" key="1">
    <source>
        <dbReference type="ARBA" id="ARBA00003929"/>
    </source>
</evidence>